<feature type="region of interest" description="Disordered" evidence="3">
    <location>
        <begin position="972"/>
        <end position="999"/>
    </location>
</feature>
<evidence type="ECO:0000313" key="5">
    <source>
        <dbReference type="EMBL" id="KAJ8607989.1"/>
    </source>
</evidence>
<feature type="region of interest" description="Disordered" evidence="3">
    <location>
        <begin position="373"/>
        <end position="412"/>
    </location>
</feature>
<sequence length="1032" mass="113323">MEEALQPMVEAVEARLAMEESIADGVEAASSATAAAARNRIWHETMRECLAELEGFVDDYRKCRDAARTAVRWAARVAAKKTHRVRLRVGGDHVSGPLDVALAPRGRRSGVDAVSRAVRHLDTLARLRDFSRRSIERYAALAPLVLADDPSARRRTPRPPVADAQSAFARAGLTTPDAIEDCLCVWEFMCAFRGSRFLPTHNETNLEMLPACKLDTFANALKANHTELQRRPHHENPHRFVATVHLHLVRLLLVDQSTDVWWPPPKRTWNSRWWDREYHSIVLQRDLPNYDDQQPVDQQQQQQQSRPAQDHANAKLPPHLQLAVSAAAHAQQAAHSFIQQQPLQLGAASHFVSPAAALHHQRLLQHPQFARPQLQQYPQQQQQQQQHQTPLVPQVHPHPQQAFPAQQQQNGGVRVDPQRLQAADAILCAATMISSNAPIPMDILYRAAVAIGAPNDVLRESAMGRSPSPSLVHAIAAAAAQLSSRGGGGGGGGTLPIVPANNHPAPVVPAPTPPLSAEERAELAEREEQLRAERARRDAAVSAELRARGRQIADRAVEVARVVAEVAAAEAAVAAASKDDALAAAHASLNAVQMRAKRERKRPRNDLETAQQEEAQRKLKGSRAIMAEKPKRGRPSAGATVPLKTNELVNLLKLDNERVVPRPPLETVSATNWPVICAAAAARITDYFEEYDCPDEDEKETANGHVKPLRGKKTLRMAIEHILNGHPYGGLSPRCRCALLRVLVDASLRTAIVRRELESRAKIFAQKETEVIADKHKARADDFVKNRVVAAKARSKLGLPSLSRSYPATPANDEVAATSLFHVARIADITASTKRGLLRLELELCRDAEVAAGLDVVDATPDHPLSTQIAAALATANLPALRNLVDAARASPAFFREDRSIARPLVTAMLALDAADRRARDRQARKTTTDLFRSLEPLRTELVGRDAYGSAYWAFSGEHSYAPHRVWVQLDPEPPKVHHQNGPPDQCANNNGSPPRPPRPALPCWYYFGDAASVGQFASSIDPTDPSERALE</sequence>
<feature type="region of interest" description="Disordered" evidence="3">
    <location>
        <begin position="290"/>
        <end position="313"/>
    </location>
</feature>
<evidence type="ECO:0000256" key="1">
    <source>
        <dbReference type="ARBA" id="ARBA00004123"/>
    </source>
</evidence>
<comment type="subcellular location">
    <subcellularLocation>
        <location evidence="1">Nucleus</location>
    </subcellularLocation>
</comment>
<keyword evidence="2" id="KW-0539">Nucleus</keyword>
<dbReference type="InterPro" id="IPR028942">
    <property type="entry name" value="WHIM1_dom"/>
</dbReference>
<comment type="caution">
    <text evidence="5">The sequence shown here is derived from an EMBL/GenBank/DDBJ whole genome shotgun (WGS) entry which is preliminary data.</text>
</comment>
<feature type="domain" description="WHIM1" evidence="4">
    <location>
        <begin position="722"/>
        <end position="758"/>
    </location>
</feature>
<reference evidence="5" key="1">
    <citation type="submission" date="2023-01" db="EMBL/GenBank/DDBJ databases">
        <title>Metagenome sequencing of chrysophaentin producing Chrysophaeum taylorii.</title>
        <authorList>
            <person name="Davison J."/>
            <person name="Bewley C."/>
        </authorList>
    </citation>
    <scope>NUCLEOTIDE SEQUENCE</scope>
    <source>
        <strain evidence="5">NIES-1699</strain>
    </source>
</reference>
<protein>
    <recommendedName>
        <fullName evidence="4">WHIM1 domain-containing protein</fullName>
    </recommendedName>
</protein>
<dbReference type="EMBL" id="JAQMWT010000186">
    <property type="protein sequence ID" value="KAJ8607989.1"/>
    <property type="molecule type" value="Genomic_DNA"/>
</dbReference>
<feature type="compositionally biased region" description="Low complexity" evidence="3">
    <location>
        <begin position="291"/>
        <end position="304"/>
    </location>
</feature>
<proteinExistence type="predicted"/>
<evidence type="ECO:0000259" key="4">
    <source>
        <dbReference type="Pfam" id="PF15612"/>
    </source>
</evidence>
<name>A0AAD7UK83_9STRA</name>
<evidence type="ECO:0000256" key="3">
    <source>
        <dbReference type="SAM" id="MobiDB-lite"/>
    </source>
</evidence>
<dbReference type="GO" id="GO:0005634">
    <property type="term" value="C:nucleus"/>
    <property type="evidence" value="ECO:0007669"/>
    <property type="project" value="UniProtKB-SubCell"/>
</dbReference>
<evidence type="ECO:0000313" key="6">
    <source>
        <dbReference type="Proteomes" id="UP001230188"/>
    </source>
</evidence>
<feature type="region of interest" description="Disordered" evidence="3">
    <location>
        <begin position="593"/>
        <end position="640"/>
    </location>
</feature>
<keyword evidence="6" id="KW-1185">Reference proteome</keyword>
<feature type="compositionally biased region" description="Low complexity" evidence="3">
    <location>
        <begin position="373"/>
        <end position="409"/>
    </location>
</feature>
<evidence type="ECO:0000256" key="2">
    <source>
        <dbReference type="ARBA" id="ARBA00023242"/>
    </source>
</evidence>
<organism evidence="5 6">
    <name type="scientific">Chrysophaeum taylorii</name>
    <dbReference type="NCBI Taxonomy" id="2483200"/>
    <lineage>
        <taxon>Eukaryota</taxon>
        <taxon>Sar</taxon>
        <taxon>Stramenopiles</taxon>
        <taxon>Ochrophyta</taxon>
        <taxon>Pelagophyceae</taxon>
        <taxon>Pelagomonadales</taxon>
        <taxon>Pelagomonadaceae</taxon>
        <taxon>Chrysophaeum</taxon>
    </lineage>
</organism>
<dbReference type="Proteomes" id="UP001230188">
    <property type="component" value="Unassembled WGS sequence"/>
</dbReference>
<gene>
    <name evidence="5" type="ORF">CTAYLR_008229</name>
</gene>
<dbReference type="Pfam" id="PF15612">
    <property type="entry name" value="WHIM1"/>
    <property type="match status" value="1"/>
</dbReference>
<dbReference type="AlphaFoldDB" id="A0AAD7UK83"/>
<accession>A0AAD7UK83</accession>